<proteinExistence type="predicted"/>
<name>A0A0U2XP20_9MICC</name>
<evidence type="ECO:0000259" key="1">
    <source>
        <dbReference type="Pfam" id="PF06983"/>
    </source>
</evidence>
<dbReference type="SUPFAM" id="SSF54593">
    <property type="entry name" value="Glyoxalase/Bleomycin resistance protein/Dihydroxybiphenyl dioxygenase"/>
    <property type="match status" value="1"/>
</dbReference>
<organism evidence="2 3">
    <name type="scientific">Kocuria flava</name>
    <dbReference type="NCBI Taxonomy" id="446860"/>
    <lineage>
        <taxon>Bacteria</taxon>
        <taxon>Bacillati</taxon>
        <taxon>Actinomycetota</taxon>
        <taxon>Actinomycetes</taxon>
        <taxon>Micrococcales</taxon>
        <taxon>Micrococcaceae</taxon>
        <taxon>Kocuria</taxon>
    </lineage>
</organism>
<dbReference type="Gene3D" id="3.10.180.10">
    <property type="entry name" value="2,3-Dihydroxybiphenyl 1,2-Dioxygenase, domain 1"/>
    <property type="match status" value="1"/>
</dbReference>
<accession>A0A0U2XP20</accession>
<dbReference type="CDD" id="cd06588">
    <property type="entry name" value="PhnB_like"/>
    <property type="match status" value="1"/>
</dbReference>
<protein>
    <recommendedName>
        <fullName evidence="1">PhnB-like domain-containing protein</fullName>
    </recommendedName>
</protein>
<evidence type="ECO:0000313" key="2">
    <source>
        <dbReference type="EMBL" id="ALU39986.1"/>
    </source>
</evidence>
<dbReference type="KEGG" id="kfv:AS188_09790"/>
<dbReference type="AlphaFoldDB" id="A0A0U2XP20"/>
<dbReference type="InterPro" id="IPR029068">
    <property type="entry name" value="Glyas_Bleomycin-R_OHBP_Dase"/>
</dbReference>
<feature type="domain" description="PhnB-like" evidence="1">
    <location>
        <begin position="19"/>
        <end position="144"/>
    </location>
</feature>
<dbReference type="STRING" id="446860.AS188_09790"/>
<dbReference type="Proteomes" id="UP000057181">
    <property type="component" value="Chromosome"/>
</dbReference>
<dbReference type="Pfam" id="PF06983">
    <property type="entry name" value="3-dmu-9_3-mt"/>
    <property type="match status" value="1"/>
</dbReference>
<sequence>MGGARTGRDGGPDVAVQLNPYLTFRDTAEEAMTYYRSVFGGELTISRFAEYGASEDPAEAQKVMHASLTTEHGLVLMASDTPGAVDLTPGDNVSLSVGGDDEALLRGWWERLSDGGAVTMPLERPPWGGLFGMCTDRFGMHWMVSIEDAGAPGG</sequence>
<dbReference type="EMBL" id="CP013254">
    <property type="protein sequence ID" value="ALU39986.1"/>
    <property type="molecule type" value="Genomic_DNA"/>
</dbReference>
<evidence type="ECO:0000313" key="3">
    <source>
        <dbReference type="Proteomes" id="UP000057181"/>
    </source>
</evidence>
<reference evidence="2 3" key="1">
    <citation type="submission" date="2015-11" db="EMBL/GenBank/DDBJ databases">
        <title>Complete Genome Sequence of Kocuria flava strain HO-9041.</title>
        <authorList>
            <person name="Zhou M."/>
            <person name="Dai J."/>
        </authorList>
    </citation>
    <scope>NUCLEOTIDE SEQUENCE [LARGE SCALE GENOMIC DNA]</scope>
    <source>
        <strain evidence="2 3">HO-9041</strain>
    </source>
</reference>
<dbReference type="InterPro" id="IPR028973">
    <property type="entry name" value="PhnB-like"/>
</dbReference>
<dbReference type="PANTHER" id="PTHR33990">
    <property type="entry name" value="PROTEIN YJDN-RELATED"/>
    <property type="match status" value="1"/>
</dbReference>
<dbReference type="PANTHER" id="PTHR33990:SF1">
    <property type="entry name" value="PROTEIN YJDN"/>
    <property type="match status" value="1"/>
</dbReference>
<gene>
    <name evidence="2" type="ORF">AS188_09790</name>
</gene>